<protein>
    <submittedName>
        <fullName evidence="1">Uncharacterized protein</fullName>
    </submittedName>
</protein>
<proteinExistence type="predicted"/>
<reference evidence="1 2" key="1">
    <citation type="submission" date="2016-07" db="EMBL/GenBank/DDBJ databases">
        <title>Pervasive Adenine N6-methylation of Active Genes in Fungi.</title>
        <authorList>
            <consortium name="DOE Joint Genome Institute"/>
            <person name="Mondo S.J."/>
            <person name="Dannebaum R.O."/>
            <person name="Kuo R.C."/>
            <person name="Labutti K."/>
            <person name="Haridas S."/>
            <person name="Kuo A."/>
            <person name="Salamov A."/>
            <person name="Ahrendt S.R."/>
            <person name="Lipzen A."/>
            <person name="Sullivan W."/>
            <person name="Andreopoulos W.B."/>
            <person name="Clum A."/>
            <person name="Lindquist E."/>
            <person name="Daum C."/>
            <person name="Ramamoorthy G.K."/>
            <person name="Gryganskyi A."/>
            <person name="Culley D."/>
            <person name="Magnuson J.K."/>
            <person name="James T.Y."/>
            <person name="O'Malley M.A."/>
            <person name="Stajich J.E."/>
            <person name="Spatafora J.W."/>
            <person name="Visel A."/>
            <person name="Grigoriev I.V."/>
        </authorList>
    </citation>
    <scope>NUCLEOTIDE SEQUENCE [LARGE SCALE GENOMIC DNA]</scope>
    <source>
        <strain evidence="1 2">PL171</strain>
    </source>
</reference>
<comment type="caution">
    <text evidence="1">The sequence shown here is derived from an EMBL/GenBank/DDBJ whole genome shotgun (WGS) entry which is preliminary data.</text>
</comment>
<evidence type="ECO:0000313" key="1">
    <source>
        <dbReference type="EMBL" id="ORZ29309.1"/>
    </source>
</evidence>
<dbReference type="AlphaFoldDB" id="A0A1Y2H429"/>
<gene>
    <name evidence="1" type="ORF">BCR44DRAFT_46544</name>
</gene>
<sequence>MTDVLVEQLNLKDGQVYNLIQPVTKRVHENPGDRVVGPWTNPGTADILDMGLPPFNSKLHTSHCNATHRDTDPCLGLDRLLAPCTGYIFEKRKRNSPDLGAVSNFVKRARRNVAAYAMTAENDITADKRLHECPQMVEWVRAVHRCIVGNLLAPKGEKSECLLADRALSDGSRG</sequence>
<accession>A0A1Y2H429</accession>
<dbReference type="Proteomes" id="UP000193411">
    <property type="component" value="Unassembled WGS sequence"/>
</dbReference>
<evidence type="ECO:0000313" key="2">
    <source>
        <dbReference type="Proteomes" id="UP000193411"/>
    </source>
</evidence>
<name>A0A1Y2H429_9FUNG</name>
<keyword evidence="2" id="KW-1185">Reference proteome</keyword>
<organism evidence="1 2">
    <name type="scientific">Catenaria anguillulae PL171</name>
    <dbReference type="NCBI Taxonomy" id="765915"/>
    <lineage>
        <taxon>Eukaryota</taxon>
        <taxon>Fungi</taxon>
        <taxon>Fungi incertae sedis</taxon>
        <taxon>Blastocladiomycota</taxon>
        <taxon>Blastocladiomycetes</taxon>
        <taxon>Blastocladiales</taxon>
        <taxon>Catenariaceae</taxon>
        <taxon>Catenaria</taxon>
    </lineage>
</organism>
<dbReference type="EMBL" id="MCFL01000238">
    <property type="protein sequence ID" value="ORZ29309.1"/>
    <property type="molecule type" value="Genomic_DNA"/>
</dbReference>